<sequence length="201" mass="22300">VEEKLNVAVVRMGCTDGMVTKENFMRIFDCSNDEHSIAQLFGDVGVDLIGLLDFSDFIFHDELLDEGDKVLTFTDFVDVVMQLRGDKEATVKDMVDLRKYLRSQILELGTARKNQLHTLQNRISKHHDNLGRKLDMLSDKLERPPLGGILAALEASAATVAEPGTYAGRLGKIESALAYAKQELHALKADIDMAPLKRGLS</sequence>
<name>A0ABN9WWI5_9DINO</name>
<comment type="caution">
    <text evidence="1">The sequence shown here is derived from an EMBL/GenBank/DDBJ whole genome shotgun (WGS) entry which is preliminary data.</text>
</comment>
<dbReference type="Proteomes" id="UP001189429">
    <property type="component" value="Unassembled WGS sequence"/>
</dbReference>
<organism evidence="1 2">
    <name type="scientific">Prorocentrum cordatum</name>
    <dbReference type="NCBI Taxonomy" id="2364126"/>
    <lineage>
        <taxon>Eukaryota</taxon>
        <taxon>Sar</taxon>
        <taxon>Alveolata</taxon>
        <taxon>Dinophyceae</taxon>
        <taxon>Prorocentrales</taxon>
        <taxon>Prorocentraceae</taxon>
        <taxon>Prorocentrum</taxon>
    </lineage>
</organism>
<evidence type="ECO:0000313" key="1">
    <source>
        <dbReference type="EMBL" id="CAK0891229.1"/>
    </source>
</evidence>
<evidence type="ECO:0000313" key="2">
    <source>
        <dbReference type="Proteomes" id="UP001189429"/>
    </source>
</evidence>
<protein>
    <recommendedName>
        <fullName evidence="3">Calmodulin</fullName>
    </recommendedName>
</protein>
<gene>
    <name evidence="1" type="ORF">PCOR1329_LOCUS71226</name>
</gene>
<evidence type="ECO:0008006" key="3">
    <source>
        <dbReference type="Google" id="ProtNLM"/>
    </source>
</evidence>
<dbReference type="EMBL" id="CAUYUJ010019445">
    <property type="protein sequence ID" value="CAK0891229.1"/>
    <property type="molecule type" value="Genomic_DNA"/>
</dbReference>
<reference evidence="1" key="1">
    <citation type="submission" date="2023-10" db="EMBL/GenBank/DDBJ databases">
        <authorList>
            <person name="Chen Y."/>
            <person name="Shah S."/>
            <person name="Dougan E. K."/>
            <person name="Thang M."/>
            <person name="Chan C."/>
        </authorList>
    </citation>
    <scope>NUCLEOTIDE SEQUENCE [LARGE SCALE GENOMIC DNA]</scope>
</reference>
<accession>A0ABN9WWI5</accession>
<feature type="non-terminal residue" evidence="1">
    <location>
        <position position="1"/>
    </location>
</feature>
<keyword evidence="2" id="KW-1185">Reference proteome</keyword>
<proteinExistence type="predicted"/>